<dbReference type="EC" id="3.5.1.23" evidence="2"/>
<feature type="domain" description="Neutral/alkaline non-lysosomal ceramidase N-terminal" evidence="3">
    <location>
        <begin position="210"/>
        <end position="285"/>
    </location>
</feature>
<dbReference type="InterPro" id="IPR031329">
    <property type="entry name" value="NEUT/ALK_ceramidase_N"/>
</dbReference>
<evidence type="ECO:0000256" key="1">
    <source>
        <dbReference type="ARBA" id="ARBA00019235"/>
    </source>
</evidence>
<keyword evidence="2" id="KW-0378">Hydrolase</keyword>
<gene>
    <name evidence="4" type="ORF">JD844_006520</name>
</gene>
<reference evidence="4 5" key="1">
    <citation type="journal article" date="2022" name="Gigascience">
        <title>A chromosome-level genome assembly and annotation of the desert horned lizard, Phrynosoma platyrhinos, provides insight into chromosomal rearrangements among reptiles.</title>
        <authorList>
            <person name="Koochekian N."/>
            <person name="Ascanio A."/>
            <person name="Farleigh K."/>
            <person name="Card D.C."/>
            <person name="Schield D.R."/>
            <person name="Castoe T.A."/>
            <person name="Jezkova T."/>
        </authorList>
    </citation>
    <scope>NUCLEOTIDE SEQUENCE [LARGE SCALE GENOMIC DNA]</scope>
    <source>
        <strain evidence="4">NK-2021</strain>
    </source>
</reference>
<protein>
    <recommendedName>
        <fullName evidence="1 2">Neutral ceramidase</fullName>
        <ecNumber evidence="2">3.5.1.23</ecNumber>
    </recommendedName>
</protein>
<comment type="similarity">
    <text evidence="2">Belongs to the neutral ceramidase family.</text>
</comment>
<feature type="domain" description="Neutral/alkaline non-lysosomal ceramidase N-terminal" evidence="3">
    <location>
        <begin position="1"/>
        <end position="190"/>
    </location>
</feature>
<dbReference type="InterPro" id="IPR006823">
    <property type="entry name" value="Ceramidase_alk"/>
</dbReference>
<keyword evidence="5" id="KW-1185">Reference proteome</keyword>
<dbReference type="Pfam" id="PF04734">
    <property type="entry name" value="Ceramidase_alk"/>
    <property type="match status" value="2"/>
</dbReference>
<comment type="catalytic activity">
    <reaction evidence="2">
        <text>an N-acylsphing-4-enine + H2O = sphing-4-enine + a fatty acid</text>
        <dbReference type="Rhea" id="RHEA:20856"/>
        <dbReference type="ChEBI" id="CHEBI:15377"/>
        <dbReference type="ChEBI" id="CHEBI:28868"/>
        <dbReference type="ChEBI" id="CHEBI:52639"/>
        <dbReference type="ChEBI" id="CHEBI:57756"/>
        <dbReference type="EC" id="3.5.1.23"/>
    </reaction>
</comment>
<accession>A0ABQ7T282</accession>
<evidence type="ECO:0000313" key="5">
    <source>
        <dbReference type="Proteomes" id="UP000826234"/>
    </source>
</evidence>
<keyword evidence="2" id="KW-0746">Sphingolipid metabolism</keyword>
<dbReference type="Proteomes" id="UP000826234">
    <property type="component" value="Unassembled WGS sequence"/>
</dbReference>
<keyword evidence="2" id="KW-0443">Lipid metabolism</keyword>
<name>A0ABQ7T282_PHRPL</name>
<evidence type="ECO:0000259" key="3">
    <source>
        <dbReference type="Pfam" id="PF04734"/>
    </source>
</evidence>
<dbReference type="EMBL" id="JAIPUX010001880">
    <property type="protein sequence ID" value="KAH0623597.1"/>
    <property type="molecule type" value="Genomic_DNA"/>
</dbReference>
<sequence>MGYANMDQNGAGMISRQYCRAFIIADPSNSTQRMVFLVAEIGMMSQRVRLEVSGDTSRYGDLYSPDNVILSGTHTHSGPGGFFQYTIYMITSKGFILPTRDAIVNGILESIEMAHQNMIKGRILINKGLVHNSQINRSPLSYLNNPESERRRSESFFLFFSSLSRYASNTDKEMVLLKMVADSGQDIGMLRKIGFKQKVSDITDMTAFLFQGPYVAAFASSNLGDVSPNIRGPHCINTGESCENLNNYCAIGGPQMCMAKGPGKDMFESTQIIGRNIYLKAKVQLLTSPDGKHSIDVDLLTGMIEGDPFWDAVRNAILVKPSKEMEECHKPKPILVPTGQV</sequence>
<dbReference type="PANTHER" id="PTHR12670">
    <property type="entry name" value="CERAMIDASE"/>
    <property type="match status" value="1"/>
</dbReference>
<comment type="caution">
    <text evidence="4">The sequence shown here is derived from an EMBL/GenBank/DDBJ whole genome shotgun (WGS) entry which is preliminary data.</text>
</comment>
<proteinExistence type="inferred from homology"/>
<dbReference type="PANTHER" id="PTHR12670:SF1">
    <property type="entry name" value="NEUTRAL CERAMIDASE"/>
    <property type="match status" value="1"/>
</dbReference>
<evidence type="ECO:0000256" key="2">
    <source>
        <dbReference type="RuleBase" id="RU366019"/>
    </source>
</evidence>
<evidence type="ECO:0000313" key="4">
    <source>
        <dbReference type="EMBL" id="KAH0623597.1"/>
    </source>
</evidence>
<organism evidence="4 5">
    <name type="scientific">Phrynosoma platyrhinos</name>
    <name type="common">Desert horned lizard</name>
    <dbReference type="NCBI Taxonomy" id="52577"/>
    <lineage>
        <taxon>Eukaryota</taxon>
        <taxon>Metazoa</taxon>
        <taxon>Chordata</taxon>
        <taxon>Craniata</taxon>
        <taxon>Vertebrata</taxon>
        <taxon>Euteleostomi</taxon>
        <taxon>Lepidosauria</taxon>
        <taxon>Squamata</taxon>
        <taxon>Bifurcata</taxon>
        <taxon>Unidentata</taxon>
        <taxon>Episquamata</taxon>
        <taxon>Toxicofera</taxon>
        <taxon>Iguania</taxon>
        <taxon>Phrynosomatidae</taxon>
        <taxon>Phrynosomatinae</taxon>
        <taxon>Phrynosoma</taxon>
    </lineage>
</organism>